<feature type="domain" description="PAS" evidence="1">
    <location>
        <begin position="1"/>
        <end position="45"/>
    </location>
</feature>
<dbReference type="Gene3D" id="2.10.70.100">
    <property type="match status" value="1"/>
</dbReference>
<accession>A0A4Q2RE59</accession>
<dbReference type="SMART" id="SM00086">
    <property type="entry name" value="PAC"/>
    <property type="match status" value="2"/>
</dbReference>
<reference evidence="4 5" key="2">
    <citation type="submission" date="2019-02" db="EMBL/GenBank/DDBJ databases">
        <title>'Lichenibacterium ramalinii' gen. nov. sp. nov., 'Lichenibacterium minor' gen. nov. sp. nov.</title>
        <authorList>
            <person name="Pankratov T."/>
        </authorList>
    </citation>
    <scope>NUCLEOTIDE SEQUENCE [LARGE SCALE GENOMIC DNA]</scope>
    <source>
        <strain evidence="4 5">RmlP001</strain>
    </source>
</reference>
<gene>
    <name evidence="4" type="ORF">D3272_08040</name>
</gene>
<dbReference type="InterPro" id="IPR013656">
    <property type="entry name" value="PAS_4"/>
</dbReference>
<dbReference type="SMART" id="SM00267">
    <property type="entry name" value="GGDEF"/>
    <property type="match status" value="1"/>
</dbReference>
<evidence type="ECO:0000259" key="2">
    <source>
        <dbReference type="PROSITE" id="PS50113"/>
    </source>
</evidence>
<evidence type="ECO:0000313" key="5">
    <source>
        <dbReference type="Proteomes" id="UP000289411"/>
    </source>
</evidence>
<feature type="domain" description="PAC" evidence="2">
    <location>
        <begin position="197"/>
        <end position="250"/>
    </location>
</feature>
<dbReference type="InterPro" id="IPR000014">
    <property type="entry name" value="PAS"/>
</dbReference>
<dbReference type="PANTHER" id="PTHR44757">
    <property type="entry name" value="DIGUANYLATE CYCLASE DGCP"/>
    <property type="match status" value="1"/>
</dbReference>
<name>A0A4Q2RE59_9HYPH</name>
<evidence type="ECO:0000259" key="3">
    <source>
        <dbReference type="PROSITE" id="PS50887"/>
    </source>
</evidence>
<dbReference type="InterPro" id="IPR052155">
    <property type="entry name" value="Biofilm_reg_signaling"/>
</dbReference>
<dbReference type="PROSITE" id="PS50112">
    <property type="entry name" value="PAS"/>
    <property type="match status" value="2"/>
</dbReference>
<dbReference type="SUPFAM" id="SSF55073">
    <property type="entry name" value="Nucleotide cyclase"/>
    <property type="match status" value="1"/>
</dbReference>
<dbReference type="OrthoDB" id="9812260at2"/>
<organism evidence="4 5">
    <name type="scientific">Lichenibacterium ramalinae</name>
    <dbReference type="NCBI Taxonomy" id="2316527"/>
    <lineage>
        <taxon>Bacteria</taxon>
        <taxon>Pseudomonadati</taxon>
        <taxon>Pseudomonadota</taxon>
        <taxon>Alphaproteobacteria</taxon>
        <taxon>Hyphomicrobiales</taxon>
        <taxon>Lichenihabitantaceae</taxon>
        <taxon>Lichenibacterium</taxon>
    </lineage>
</organism>
<dbReference type="SUPFAM" id="SSF55785">
    <property type="entry name" value="PYP-like sensor domain (PAS domain)"/>
    <property type="match status" value="2"/>
</dbReference>
<dbReference type="Proteomes" id="UP000289411">
    <property type="component" value="Unassembled WGS sequence"/>
</dbReference>
<dbReference type="InterPro" id="IPR029787">
    <property type="entry name" value="Nucleotide_cyclase"/>
</dbReference>
<dbReference type="Gene3D" id="3.30.70.270">
    <property type="match status" value="1"/>
</dbReference>
<feature type="domain" description="PAC" evidence="2">
    <location>
        <begin position="70"/>
        <end position="123"/>
    </location>
</feature>
<dbReference type="FunFam" id="3.30.70.270:FF:000001">
    <property type="entry name" value="Diguanylate cyclase domain protein"/>
    <property type="match status" value="1"/>
</dbReference>
<evidence type="ECO:0000259" key="1">
    <source>
        <dbReference type="PROSITE" id="PS50112"/>
    </source>
</evidence>
<dbReference type="InterPro" id="IPR001610">
    <property type="entry name" value="PAC"/>
</dbReference>
<dbReference type="InterPro" id="IPR000700">
    <property type="entry name" value="PAS-assoc_C"/>
</dbReference>
<evidence type="ECO:0000313" key="4">
    <source>
        <dbReference type="EMBL" id="RYB06123.1"/>
    </source>
</evidence>
<dbReference type="PROSITE" id="PS50887">
    <property type="entry name" value="GGDEF"/>
    <property type="match status" value="1"/>
</dbReference>
<reference evidence="4 5" key="1">
    <citation type="submission" date="2018-09" db="EMBL/GenBank/DDBJ databases">
        <authorList>
            <person name="Grouzdev D.S."/>
            <person name="Krutkina M.S."/>
        </authorList>
    </citation>
    <scope>NUCLEOTIDE SEQUENCE [LARGE SCALE GENOMIC DNA]</scope>
    <source>
        <strain evidence="4 5">RmlP001</strain>
    </source>
</reference>
<dbReference type="Pfam" id="PF08448">
    <property type="entry name" value="PAS_4"/>
    <property type="match status" value="1"/>
</dbReference>
<feature type="domain" description="PAS" evidence="1">
    <location>
        <begin position="124"/>
        <end position="184"/>
    </location>
</feature>
<dbReference type="PANTHER" id="PTHR44757:SF2">
    <property type="entry name" value="BIOFILM ARCHITECTURE MAINTENANCE PROTEIN MBAA"/>
    <property type="match status" value="1"/>
</dbReference>
<dbReference type="NCBIfam" id="TIGR00254">
    <property type="entry name" value="GGDEF"/>
    <property type="match status" value="1"/>
</dbReference>
<dbReference type="AlphaFoldDB" id="A0A4Q2RE59"/>
<keyword evidence="5" id="KW-1185">Reference proteome</keyword>
<proteinExistence type="predicted"/>
<dbReference type="CDD" id="cd00130">
    <property type="entry name" value="PAS"/>
    <property type="match status" value="2"/>
</dbReference>
<dbReference type="CDD" id="cd01949">
    <property type="entry name" value="GGDEF"/>
    <property type="match status" value="1"/>
</dbReference>
<dbReference type="Pfam" id="PF00990">
    <property type="entry name" value="GGDEF"/>
    <property type="match status" value="1"/>
</dbReference>
<comment type="caution">
    <text evidence="4">The sequence shown here is derived from an EMBL/GenBank/DDBJ whole genome shotgun (WGS) entry which is preliminary data.</text>
</comment>
<sequence length="413" mass="44852">MIDVNLIGAPAFAVKVVGDGFAYAGVNRRMTDLVGLRPEDVVGQSPQRCWPPEMARAIVARYRHCVTTRQALASEAHYDLPGGGRWWHVTMTPVFAPDGQVSALVGLAADVSDRKAAERERRESDARMALAMDVLDGGFWHLDLASRLVEISPKLSGLMAGRPEPRMGWDDFTAAIHPEDRDALDVSALARGECEDATMEFRAGAGPADGMRWFRSRCRVMRCPAGRPRQIVGVVRDITDQRRLQDLYERQARTDALTGLANRRGFEGSAGRFLRGDRAAQARFGLVLLDLDRFKPINDRYGHAVGDAVLREIARRLGALVRPEDVVARIGGDEFAILVADVAGDALPALAERLVRAADAPVSTPVGDLSVGFSIGVATSTMADAAIGDLSDRADRALYEVKLSGRGTWRLAA</sequence>
<dbReference type="PROSITE" id="PS50113">
    <property type="entry name" value="PAC"/>
    <property type="match status" value="2"/>
</dbReference>
<dbReference type="InterPro" id="IPR043128">
    <property type="entry name" value="Rev_trsase/Diguanyl_cyclase"/>
</dbReference>
<dbReference type="GO" id="GO:0003824">
    <property type="term" value="F:catalytic activity"/>
    <property type="evidence" value="ECO:0007669"/>
    <property type="project" value="UniProtKB-ARBA"/>
</dbReference>
<dbReference type="RefSeq" id="WP_129218634.1">
    <property type="nucleotide sequence ID" value="NZ_QYBC01000005.1"/>
</dbReference>
<dbReference type="NCBIfam" id="TIGR00229">
    <property type="entry name" value="sensory_box"/>
    <property type="match status" value="1"/>
</dbReference>
<dbReference type="Gene3D" id="3.30.450.20">
    <property type="entry name" value="PAS domain"/>
    <property type="match status" value="2"/>
</dbReference>
<feature type="domain" description="GGDEF" evidence="3">
    <location>
        <begin position="282"/>
        <end position="413"/>
    </location>
</feature>
<protein>
    <submittedName>
        <fullName evidence="4">Sensor domain-containing diguanylate cyclase</fullName>
    </submittedName>
</protein>
<dbReference type="EMBL" id="QYBC01000005">
    <property type="protein sequence ID" value="RYB06123.1"/>
    <property type="molecule type" value="Genomic_DNA"/>
</dbReference>
<dbReference type="InterPro" id="IPR000160">
    <property type="entry name" value="GGDEF_dom"/>
</dbReference>
<dbReference type="InterPro" id="IPR035965">
    <property type="entry name" value="PAS-like_dom_sf"/>
</dbReference>